<feature type="domain" description="Ribonucleotide reductase large subunit N-terminal" evidence="11">
    <location>
        <begin position="102"/>
        <end position="175"/>
    </location>
</feature>
<dbReference type="PANTHER" id="PTHR11573:SF30">
    <property type="entry name" value="RIBONUCLEOSIDE-DIPHOSPHATE REDUCTASE 2 SUBUNIT ALPHA"/>
    <property type="match status" value="1"/>
</dbReference>
<evidence type="ECO:0000256" key="1">
    <source>
        <dbReference type="ARBA" id="ARBA00010406"/>
    </source>
</evidence>
<dbReference type="GO" id="GO:0005971">
    <property type="term" value="C:ribonucleoside-diphosphate reductase complex"/>
    <property type="evidence" value="ECO:0007669"/>
    <property type="project" value="TreeGrafter"/>
</dbReference>
<feature type="domain" description="Ribonucleotide reductase large subunit C-terminal" evidence="12">
    <location>
        <begin position="179"/>
        <end position="252"/>
    </location>
</feature>
<dbReference type="InterPro" id="IPR000788">
    <property type="entry name" value="RNR_lg_C"/>
</dbReference>
<feature type="domain" description="Ribonucleotide reductase N-terminal" evidence="13">
    <location>
        <begin position="20"/>
        <end position="100"/>
    </location>
</feature>
<protein>
    <recommendedName>
        <fullName evidence="2 10">Ribonucleoside-diphosphate reductase</fullName>
        <ecNumber evidence="2 10">1.17.4.1</ecNumber>
    </recommendedName>
</protein>
<dbReference type="GO" id="GO:0005524">
    <property type="term" value="F:ATP binding"/>
    <property type="evidence" value="ECO:0007669"/>
    <property type="project" value="UniProtKB-KW"/>
</dbReference>
<dbReference type="Proteomes" id="UP000665181">
    <property type="component" value="Unassembled WGS sequence"/>
</dbReference>
<evidence type="ECO:0000259" key="13">
    <source>
        <dbReference type="Pfam" id="PF08343"/>
    </source>
</evidence>
<evidence type="ECO:0000256" key="2">
    <source>
        <dbReference type="ARBA" id="ARBA00012274"/>
    </source>
</evidence>
<keyword evidence="8" id="KW-1015">Disulfide bond</keyword>
<dbReference type="Pfam" id="PF00317">
    <property type="entry name" value="Ribonuc_red_lgN"/>
    <property type="match status" value="1"/>
</dbReference>
<comment type="catalytic activity">
    <reaction evidence="9 10">
        <text>a 2'-deoxyribonucleoside 5'-diphosphate + [thioredoxin]-disulfide + H2O = a ribonucleoside 5'-diphosphate + [thioredoxin]-dithiol</text>
        <dbReference type="Rhea" id="RHEA:23252"/>
        <dbReference type="Rhea" id="RHEA-COMP:10698"/>
        <dbReference type="Rhea" id="RHEA-COMP:10700"/>
        <dbReference type="ChEBI" id="CHEBI:15377"/>
        <dbReference type="ChEBI" id="CHEBI:29950"/>
        <dbReference type="ChEBI" id="CHEBI:50058"/>
        <dbReference type="ChEBI" id="CHEBI:57930"/>
        <dbReference type="ChEBI" id="CHEBI:73316"/>
        <dbReference type="EC" id="1.17.4.1"/>
    </reaction>
</comment>
<evidence type="ECO:0000256" key="10">
    <source>
        <dbReference type="RuleBase" id="RU003410"/>
    </source>
</evidence>
<dbReference type="Gene3D" id="3.20.70.20">
    <property type="match status" value="1"/>
</dbReference>
<dbReference type="InterPro" id="IPR013509">
    <property type="entry name" value="RNR_lsu_N"/>
</dbReference>
<keyword evidence="6 10" id="KW-0560">Oxidoreductase</keyword>
<evidence type="ECO:0000256" key="7">
    <source>
        <dbReference type="ARBA" id="ARBA00023116"/>
    </source>
</evidence>
<accession>A0A8I1WHF2</accession>
<dbReference type="GO" id="GO:0004748">
    <property type="term" value="F:ribonucleoside-diphosphate reductase activity, thioredoxin disulfide as acceptor"/>
    <property type="evidence" value="ECO:0007669"/>
    <property type="project" value="UniProtKB-EC"/>
</dbReference>
<evidence type="ECO:0000313" key="15">
    <source>
        <dbReference type="Proteomes" id="UP000665181"/>
    </source>
</evidence>
<evidence type="ECO:0000256" key="4">
    <source>
        <dbReference type="ARBA" id="ARBA00022741"/>
    </source>
</evidence>
<dbReference type="Pfam" id="PF02867">
    <property type="entry name" value="Ribonuc_red_lgC"/>
    <property type="match status" value="1"/>
</dbReference>
<evidence type="ECO:0000256" key="5">
    <source>
        <dbReference type="ARBA" id="ARBA00022840"/>
    </source>
</evidence>
<proteinExistence type="inferred from homology"/>
<evidence type="ECO:0000256" key="8">
    <source>
        <dbReference type="ARBA" id="ARBA00023157"/>
    </source>
</evidence>
<keyword evidence="4" id="KW-0547">Nucleotide-binding</keyword>
<dbReference type="UniPathway" id="UPA00326"/>
<comment type="caution">
    <text evidence="14">The sequence shown here is derived from an EMBL/GenBank/DDBJ whole genome shotgun (WGS) entry which is preliminary data.</text>
</comment>
<evidence type="ECO:0000259" key="11">
    <source>
        <dbReference type="Pfam" id="PF00317"/>
    </source>
</evidence>
<keyword evidence="3" id="KW-0021">Allosteric enzyme</keyword>
<reference evidence="14" key="1">
    <citation type="submission" date="2021-03" db="EMBL/GenBank/DDBJ databases">
        <title>Isolation of Bacillus subtilis from fermented food sample.</title>
        <authorList>
            <person name="Lakshmanan V."/>
            <person name="Athira K."/>
            <person name="Rajagopal K."/>
        </authorList>
    </citation>
    <scope>NUCLEOTIDE SEQUENCE</scope>
    <source>
        <strain evidence="14">S1</strain>
    </source>
</reference>
<dbReference type="EMBL" id="JAGFPW010000022">
    <property type="protein sequence ID" value="MBO3796206.1"/>
    <property type="molecule type" value="Genomic_DNA"/>
</dbReference>
<dbReference type="GO" id="GO:0009263">
    <property type="term" value="P:deoxyribonucleotide biosynthetic process"/>
    <property type="evidence" value="ECO:0007669"/>
    <property type="project" value="UniProtKB-KW"/>
</dbReference>
<dbReference type="AlphaFoldDB" id="A0A8I1WHF2"/>
<evidence type="ECO:0000256" key="9">
    <source>
        <dbReference type="ARBA" id="ARBA00047754"/>
    </source>
</evidence>
<dbReference type="EC" id="1.17.4.1" evidence="2 10"/>
<comment type="similarity">
    <text evidence="1 10">Belongs to the ribonucleoside diphosphate reductase large chain family.</text>
</comment>
<gene>
    <name evidence="14" type="ORF">J5227_18270</name>
</gene>
<evidence type="ECO:0000313" key="14">
    <source>
        <dbReference type="EMBL" id="MBO3796206.1"/>
    </source>
</evidence>
<keyword evidence="5" id="KW-0067">ATP-binding</keyword>
<dbReference type="InterPro" id="IPR039718">
    <property type="entry name" value="Rrm1"/>
</dbReference>
<sequence length="252" mass="29634">MTYRRSFRRYNLLTNTIPKWIKLNNEIMIQKDGKYQFQKDKEAVHSYFVDYINQNTVFFHDLKEKLDYLIKNDYYEEEFLDQYTFEQIKSIYKIAYSYKFRFPSFMSAFKFYNDYALKTNDKTKILERYEDRVSIVALYCADGDYEKAVEEVHTMMKQEYQPATPTFLNAGRKRRGEMVSCFLLEVGDSLNDISRAIDISMQLSKLGGGVALNLNKLRAKGEAIKDVENATKGVVGVMKLLDNAFRYADQMG</sequence>
<dbReference type="SUPFAM" id="SSF48168">
    <property type="entry name" value="R1 subunit of ribonucleotide reductase, N-terminal domain"/>
    <property type="match status" value="1"/>
</dbReference>
<dbReference type="Pfam" id="PF08343">
    <property type="entry name" value="RNR_N"/>
    <property type="match status" value="1"/>
</dbReference>
<evidence type="ECO:0000256" key="6">
    <source>
        <dbReference type="ARBA" id="ARBA00023002"/>
    </source>
</evidence>
<name>A0A8I1WHF2_BACIU</name>
<dbReference type="SUPFAM" id="SSF51998">
    <property type="entry name" value="PFL-like glycyl radical enzymes"/>
    <property type="match status" value="1"/>
</dbReference>
<dbReference type="InterPro" id="IPR008926">
    <property type="entry name" value="RNR_R1-su_N"/>
</dbReference>
<evidence type="ECO:0000256" key="3">
    <source>
        <dbReference type="ARBA" id="ARBA00022533"/>
    </source>
</evidence>
<evidence type="ECO:0000259" key="12">
    <source>
        <dbReference type="Pfam" id="PF02867"/>
    </source>
</evidence>
<keyword evidence="7 10" id="KW-0215">Deoxyribonucleotide synthesis</keyword>
<dbReference type="InterPro" id="IPR013554">
    <property type="entry name" value="RNR_N"/>
</dbReference>
<dbReference type="PANTHER" id="PTHR11573">
    <property type="entry name" value="RIBONUCLEOSIDE-DIPHOSPHATE REDUCTASE LARGE CHAIN"/>
    <property type="match status" value="1"/>
</dbReference>
<comment type="function">
    <text evidence="10">Provides the precursors necessary for DNA synthesis. Catalyzes the biosynthesis of deoxyribonucleotides from the corresponding ribonucleotides.</text>
</comment>
<organism evidence="14 15">
    <name type="scientific">Bacillus subtilis</name>
    <dbReference type="NCBI Taxonomy" id="1423"/>
    <lineage>
        <taxon>Bacteria</taxon>
        <taxon>Bacillati</taxon>
        <taxon>Bacillota</taxon>
        <taxon>Bacilli</taxon>
        <taxon>Bacillales</taxon>
        <taxon>Bacillaceae</taxon>
        <taxon>Bacillus</taxon>
    </lineage>
</organism>